<dbReference type="OrthoDB" id="9803916at2"/>
<evidence type="ECO:0000259" key="1">
    <source>
        <dbReference type="SMART" id="SM00849"/>
    </source>
</evidence>
<dbReference type="Proteomes" id="UP000005778">
    <property type="component" value="Chromosome"/>
</dbReference>
<dbReference type="PANTHER" id="PTHR47619:SF1">
    <property type="entry name" value="EXODEOXYRIBONUCLEASE WALJ"/>
    <property type="match status" value="1"/>
</dbReference>
<reference evidence="2 3" key="2">
    <citation type="submission" date="2012-02" db="EMBL/GenBank/DDBJ databases">
        <title>Improved High-Quality Draft sequence of Desulfobacter postgatei 2ac9.</title>
        <authorList>
            <consortium name="US DOE Joint Genome Institute"/>
            <person name="Lucas S."/>
            <person name="Han J."/>
            <person name="Lapidus A."/>
            <person name="Cheng J.-F."/>
            <person name="Goodwin L."/>
            <person name="Pitluck S."/>
            <person name="Peters L."/>
            <person name="Ovchinnikova G."/>
            <person name="Held B."/>
            <person name="Detter J.C."/>
            <person name="Han C."/>
            <person name="Tapia R."/>
            <person name="Land M."/>
            <person name="Hauser L."/>
            <person name="Kyrpides N."/>
            <person name="Ivanova N."/>
            <person name="Pagani I."/>
            <person name="Orellana R."/>
            <person name="Lovley D."/>
            <person name="Woyke T."/>
        </authorList>
    </citation>
    <scope>NUCLEOTIDE SEQUENCE [LARGE SCALE GENOMIC DNA]</scope>
    <source>
        <strain evidence="2 3">2ac9</strain>
    </source>
</reference>
<dbReference type="eggNOG" id="COG1235">
    <property type="taxonomic scope" value="Bacteria"/>
</dbReference>
<gene>
    <name evidence="2" type="ORF">DespoDRAFT_00768</name>
</gene>
<feature type="domain" description="Metallo-beta-lactamase" evidence="1">
    <location>
        <begin position="20"/>
        <end position="222"/>
    </location>
</feature>
<protein>
    <submittedName>
        <fullName evidence="2">Metal-dependent hydrolase, beta-lactamase superfamily I</fullName>
    </submittedName>
</protein>
<accession>I5AZU3</accession>
<dbReference type="AlphaFoldDB" id="I5AZU3"/>
<dbReference type="RefSeq" id="WP_004071495.1">
    <property type="nucleotide sequence ID" value="NZ_CM001488.1"/>
</dbReference>
<dbReference type="HOGENOM" id="CLU_073253_0_0_7"/>
<dbReference type="Gene3D" id="3.60.15.10">
    <property type="entry name" value="Ribonuclease Z/Hydroxyacylglutathione hydrolase-like"/>
    <property type="match status" value="1"/>
</dbReference>
<evidence type="ECO:0000313" key="3">
    <source>
        <dbReference type="Proteomes" id="UP000005778"/>
    </source>
</evidence>
<dbReference type="InterPro" id="IPR001279">
    <property type="entry name" value="Metallo-B-lactamas"/>
</dbReference>
<evidence type="ECO:0000313" key="2">
    <source>
        <dbReference type="EMBL" id="EIM62756.1"/>
    </source>
</evidence>
<dbReference type="SUPFAM" id="SSF56281">
    <property type="entry name" value="Metallo-hydrolase/oxidoreductase"/>
    <property type="match status" value="1"/>
</dbReference>
<keyword evidence="2" id="KW-0378">Hydrolase</keyword>
<dbReference type="GO" id="GO:0016787">
    <property type="term" value="F:hydrolase activity"/>
    <property type="evidence" value="ECO:0007669"/>
    <property type="project" value="UniProtKB-KW"/>
</dbReference>
<dbReference type="SMART" id="SM00849">
    <property type="entry name" value="Lactamase_B"/>
    <property type="match status" value="1"/>
</dbReference>
<dbReference type="InterPro" id="IPR052533">
    <property type="entry name" value="WalJ/YycJ-like"/>
</dbReference>
<dbReference type="EMBL" id="CM001488">
    <property type="protein sequence ID" value="EIM62756.1"/>
    <property type="molecule type" value="Genomic_DNA"/>
</dbReference>
<keyword evidence="3" id="KW-1185">Reference proteome</keyword>
<organism evidence="2 3">
    <name type="scientific">Desulfobacter postgatei 2ac9</name>
    <dbReference type="NCBI Taxonomy" id="879212"/>
    <lineage>
        <taxon>Bacteria</taxon>
        <taxon>Pseudomonadati</taxon>
        <taxon>Thermodesulfobacteriota</taxon>
        <taxon>Desulfobacteria</taxon>
        <taxon>Desulfobacterales</taxon>
        <taxon>Desulfobacteraceae</taxon>
        <taxon>Desulfobacter</taxon>
    </lineage>
</organism>
<reference evidence="2 3" key="1">
    <citation type="submission" date="2011-09" db="EMBL/GenBank/DDBJ databases">
        <authorList>
            <consortium name="US DOE Joint Genome Institute (JGI-PGF)"/>
            <person name="Lucas S."/>
            <person name="Han J."/>
            <person name="Lapidus A."/>
            <person name="Cheng J.-F."/>
            <person name="Goodwin L."/>
            <person name="Pitluck S."/>
            <person name="Peters L."/>
            <person name="Land M.L."/>
            <person name="Hauser L."/>
            <person name="Orellana R."/>
            <person name="Lovley D."/>
            <person name="Woyke T.J."/>
        </authorList>
    </citation>
    <scope>NUCLEOTIDE SEQUENCE [LARGE SCALE GENOMIC DNA]</scope>
    <source>
        <strain evidence="2 3">2ac9</strain>
    </source>
</reference>
<dbReference type="STRING" id="879212.DespoDRAFT_00768"/>
<dbReference type="InterPro" id="IPR036866">
    <property type="entry name" value="RibonucZ/Hydroxyglut_hydro"/>
</dbReference>
<dbReference type="PANTHER" id="PTHR47619">
    <property type="entry name" value="METALLO-HYDROLASE YYCJ-RELATED"/>
    <property type="match status" value="1"/>
</dbReference>
<proteinExistence type="predicted"/>
<dbReference type="Pfam" id="PF12706">
    <property type="entry name" value="Lactamase_B_2"/>
    <property type="match status" value="1"/>
</dbReference>
<name>I5AZU3_9BACT</name>
<sequence>MQKKQENSSFCLCPLASGSKGNAIFVSTPDTAVLVDAGLSGIETQRRMTAVGRSAQDLKAIIITHEHTDHIKGAGVLSRRFDIPVYVTKETFNACQGLGKIERLNFFECGAAFEIGSLAVTPFSISHDACDPAGLTLKHQGKKIGIATDLGVVTNLVRTHLSCVNALYIEANHDPEMLMTGPYPWHLKQRIQSRTGHLSNQDARNLVTDVFHKDLDHVILAHLSEENNSPEKAATEISKNLDPLSTALHVAGPDQPGEMIWL</sequence>